<evidence type="ECO:0000313" key="4">
    <source>
        <dbReference type="Proteomes" id="UP000290849"/>
    </source>
</evidence>
<keyword evidence="3" id="KW-0645">Protease</keyword>
<organism evidence="3 4">
    <name type="scientific">Achromobacter aloeverae</name>
    <dbReference type="NCBI Taxonomy" id="1750518"/>
    <lineage>
        <taxon>Bacteria</taxon>
        <taxon>Pseudomonadati</taxon>
        <taxon>Pseudomonadota</taxon>
        <taxon>Betaproteobacteria</taxon>
        <taxon>Burkholderiales</taxon>
        <taxon>Alcaligenaceae</taxon>
        <taxon>Achromobacter</taxon>
    </lineage>
</organism>
<keyword evidence="3" id="KW-0031">Aminopeptidase</keyword>
<evidence type="ECO:0000313" key="3">
    <source>
        <dbReference type="EMBL" id="RXN93108.1"/>
    </source>
</evidence>
<evidence type="ECO:0000256" key="1">
    <source>
        <dbReference type="ARBA" id="ARBA00007068"/>
    </source>
</evidence>
<protein>
    <submittedName>
        <fullName evidence="3">Aminopeptidase</fullName>
    </submittedName>
</protein>
<reference evidence="3 4" key="1">
    <citation type="journal article" date="2017" name="Int. J. Syst. Evol. Microbiol.">
        <title>Achromobacter aloeverae sp. nov., isolated from the root of Aloe vera (L.) Burm.f.</title>
        <authorList>
            <person name="Kuncharoen N."/>
            <person name="Muramatsu Y."/>
            <person name="Shibata C."/>
            <person name="Kamakura Y."/>
            <person name="Nakagawa Y."/>
            <person name="Tanasupawat S."/>
        </authorList>
    </citation>
    <scope>NUCLEOTIDE SEQUENCE [LARGE SCALE GENOMIC DNA]</scope>
    <source>
        <strain evidence="3 4">AVA-1</strain>
    </source>
</reference>
<name>A0A4Q1HPX9_9BURK</name>
<proteinExistence type="inferred from homology"/>
<dbReference type="InterPro" id="IPR016117">
    <property type="entry name" value="ArgJ-like_dom_sf"/>
</dbReference>
<dbReference type="AlphaFoldDB" id="A0A4Q1HPX9"/>
<dbReference type="PANTHER" id="PTHR36512:SF3">
    <property type="entry name" value="BLR5678 PROTEIN"/>
    <property type="match status" value="1"/>
</dbReference>
<evidence type="ECO:0000256" key="2">
    <source>
        <dbReference type="SAM" id="MobiDB-lite"/>
    </source>
</evidence>
<comment type="similarity">
    <text evidence="1">Belongs to the peptidase S58 family.</text>
</comment>
<dbReference type="EMBL" id="PYAL01000001">
    <property type="protein sequence ID" value="RXN93108.1"/>
    <property type="molecule type" value="Genomic_DNA"/>
</dbReference>
<accession>A0A4Q1HPX9</accession>
<feature type="region of interest" description="Disordered" evidence="2">
    <location>
        <begin position="223"/>
        <end position="270"/>
    </location>
</feature>
<dbReference type="SUPFAM" id="SSF56266">
    <property type="entry name" value="DmpA/ArgJ-like"/>
    <property type="match status" value="1"/>
</dbReference>
<dbReference type="OrthoDB" id="9770388at2"/>
<sequence length="404" mass="41137">MDGKHDTPRIGGLPAGALDNICDVGGVTVGHATLDDGPIQTGVTVVRPHGGDPYRDKVPAAAVVINGFGKSVGLVQVDELGVLETPIALTNTFGVGTVANAQIRAAVRANSQVGREWPTVNPLVFECNDGYLNDIQALAVTEAHYAQALAVAGRVFAQGAVGAGRGMSCFSFKGGIGSASRLAGGCTVGALVLANYGRKPNLVVAGRPFGRWLAGTRGTATREGGALDATSGGGGNLAEAPSIAGASHGAPGGRDSDPGNGLGQDCDDDAGKDPEKGSIILLLATDAPLDARQLRRLALRAGAGLARTGSVYGHGSGDIALAFSTAYTVPHLAERGMPAPRLLHETRLDPLFEAAAEATEQAIIHALWRAVTVRGRDGHVRHAITEAIPSWSAWLAAAPASSTL</sequence>
<comment type="caution">
    <text evidence="3">The sequence shown here is derived from an EMBL/GenBank/DDBJ whole genome shotgun (WGS) entry which is preliminary data.</text>
</comment>
<dbReference type="Pfam" id="PF03576">
    <property type="entry name" value="Peptidase_S58"/>
    <property type="match status" value="1"/>
</dbReference>
<gene>
    <name evidence="3" type="ORF">C7R54_05185</name>
</gene>
<dbReference type="Proteomes" id="UP000290849">
    <property type="component" value="Unassembled WGS sequence"/>
</dbReference>
<dbReference type="RefSeq" id="WP_129149066.1">
    <property type="nucleotide sequence ID" value="NZ_JBHSDO010000006.1"/>
</dbReference>
<dbReference type="Gene3D" id="3.60.70.12">
    <property type="entry name" value="L-amino peptidase D-ALA esterase/amidase"/>
    <property type="match status" value="1"/>
</dbReference>
<dbReference type="PANTHER" id="PTHR36512">
    <property type="entry name" value="D-AMINOPEPTIDASE"/>
    <property type="match status" value="1"/>
</dbReference>
<dbReference type="InterPro" id="IPR005321">
    <property type="entry name" value="Peptidase_S58_DmpA"/>
</dbReference>
<keyword evidence="4" id="KW-1185">Reference proteome</keyword>
<dbReference type="GO" id="GO:0004177">
    <property type="term" value="F:aminopeptidase activity"/>
    <property type="evidence" value="ECO:0007669"/>
    <property type="project" value="UniProtKB-KW"/>
</dbReference>
<dbReference type="CDD" id="cd02253">
    <property type="entry name" value="DmpA"/>
    <property type="match status" value="1"/>
</dbReference>
<keyword evidence="3" id="KW-0378">Hydrolase</keyword>